<sequence length="303" mass="35098">MVVVCNPDADNYKVYFYFFSSSDVSSTPFLTPGPSQFFSGNIISQDQGNLALHCDEVPLFQEIKVNEDLSCSLEKNVTVVDEGIFTAIDPNVLRENSIIVLERAFTPAANNVTSERFWIEMHDLQVQWIQLILTSSLNRRIVTLYTLACWKVLMKVFSMFRKRPKGFDESIQFYIIDSIKFLELLTLRGYREVSNLLTKFVITVIGRYLKKPGRMNEMSQTWTQSREMLRIVCQTPTNFDAVLEIIVAVDEMKLEFLKVMTCDREERNVEFICYATEQINDLVIRATQRLQQCRQGVRSTPPF</sequence>
<proteinExistence type="predicted"/>
<protein>
    <submittedName>
        <fullName evidence="3">NR LBD domain-containing protein</fullName>
    </submittedName>
</protein>
<dbReference type="AlphaFoldDB" id="A0A158PGL6"/>
<reference evidence="1 2" key="2">
    <citation type="submission" date="2018-11" db="EMBL/GenBank/DDBJ databases">
        <authorList>
            <consortium name="Pathogen Informatics"/>
        </authorList>
    </citation>
    <scope>NUCLEOTIDE SEQUENCE [LARGE SCALE GENOMIC DNA]</scope>
    <source>
        <strain evidence="1 2">Costa Rica</strain>
    </source>
</reference>
<dbReference type="EMBL" id="UYYA01003867">
    <property type="protein sequence ID" value="VDM56957.1"/>
    <property type="molecule type" value="Genomic_DNA"/>
</dbReference>
<evidence type="ECO:0000313" key="2">
    <source>
        <dbReference type="Proteomes" id="UP000267027"/>
    </source>
</evidence>
<gene>
    <name evidence="1" type="ORF">ACOC_LOCUS5372</name>
</gene>
<reference evidence="3" key="1">
    <citation type="submission" date="2016-04" db="UniProtKB">
        <authorList>
            <consortium name="WormBaseParasite"/>
        </authorList>
    </citation>
    <scope>IDENTIFICATION</scope>
</reference>
<evidence type="ECO:0000313" key="3">
    <source>
        <dbReference type="WBParaSite" id="ACOC_0000537101-mRNA-1"/>
    </source>
</evidence>
<dbReference type="Proteomes" id="UP000267027">
    <property type="component" value="Unassembled WGS sequence"/>
</dbReference>
<name>A0A158PGL6_ANGCS</name>
<evidence type="ECO:0000313" key="1">
    <source>
        <dbReference type="EMBL" id="VDM56957.1"/>
    </source>
</evidence>
<keyword evidence="2" id="KW-1185">Reference proteome</keyword>
<accession>A0A158PGL6</accession>
<organism evidence="3">
    <name type="scientific">Angiostrongylus costaricensis</name>
    <name type="common">Nematode worm</name>
    <dbReference type="NCBI Taxonomy" id="334426"/>
    <lineage>
        <taxon>Eukaryota</taxon>
        <taxon>Metazoa</taxon>
        <taxon>Ecdysozoa</taxon>
        <taxon>Nematoda</taxon>
        <taxon>Chromadorea</taxon>
        <taxon>Rhabditida</taxon>
        <taxon>Rhabditina</taxon>
        <taxon>Rhabditomorpha</taxon>
        <taxon>Strongyloidea</taxon>
        <taxon>Metastrongylidae</taxon>
        <taxon>Angiostrongylus</taxon>
    </lineage>
</organism>
<dbReference type="OrthoDB" id="5873711at2759"/>
<dbReference type="WBParaSite" id="ACOC_0000537101-mRNA-1">
    <property type="protein sequence ID" value="ACOC_0000537101-mRNA-1"/>
    <property type="gene ID" value="ACOC_0000537101"/>
</dbReference>